<reference evidence="3 4" key="1">
    <citation type="journal article" date="2024" name="Ann. Entomol. Soc. Am.">
        <title>Genomic analyses of the southern and eastern yellowjacket wasps (Hymenoptera: Vespidae) reveal evolutionary signatures of social life.</title>
        <authorList>
            <person name="Catto M.A."/>
            <person name="Caine P.B."/>
            <person name="Orr S.E."/>
            <person name="Hunt B.G."/>
            <person name="Goodisman M.A.D."/>
        </authorList>
    </citation>
    <scope>NUCLEOTIDE SEQUENCE [LARGE SCALE GENOMIC DNA]</scope>
    <source>
        <strain evidence="3">233</strain>
        <tissue evidence="3">Head and thorax</tissue>
    </source>
</reference>
<keyword evidence="1" id="KW-0175">Coiled coil</keyword>
<organism evidence="3 4">
    <name type="scientific">Vespula squamosa</name>
    <name type="common">Southern yellow jacket</name>
    <name type="synonym">Wasp</name>
    <dbReference type="NCBI Taxonomy" id="30214"/>
    <lineage>
        <taxon>Eukaryota</taxon>
        <taxon>Metazoa</taxon>
        <taxon>Ecdysozoa</taxon>
        <taxon>Arthropoda</taxon>
        <taxon>Hexapoda</taxon>
        <taxon>Insecta</taxon>
        <taxon>Pterygota</taxon>
        <taxon>Neoptera</taxon>
        <taxon>Endopterygota</taxon>
        <taxon>Hymenoptera</taxon>
        <taxon>Apocrita</taxon>
        <taxon>Aculeata</taxon>
        <taxon>Vespoidea</taxon>
        <taxon>Vespidae</taxon>
        <taxon>Vespinae</taxon>
        <taxon>Vespula</taxon>
    </lineage>
</organism>
<dbReference type="Proteomes" id="UP001607302">
    <property type="component" value="Unassembled WGS sequence"/>
</dbReference>
<dbReference type="EMBL" id="JAUDFV010000074">
    <property type="protein sequence ID" value="KAL2733701.1"/>
    <property type="molecule type" value="Genomic_DNA"/>
</dbReference>
<evidence type="ECO:0000313" key="4">
    <source>
        <dbReference type="Proteomes" id="UP001607302"/>
    </source>
</evidence>
<comment type="caution">
    <text evidence="3">The sequence shown here is derived from an EMBL/GenBank/DDBJ whole genome shotgun (WGS) entry which is preliminary data.</text>
</comment>
<feature type="compositionally biased region" description="Basic residues" evidence="2">
    <location>
        <begin position="27"/>
        <end position="41"/>
    </location>
</feature>
<feature type="compositionally biased region" description="Basic residues" evidence="2">
    <location>
        <begin position="1"/>
        <end position="19"/>
    </location>
</feature>
<evidence type="ECO:0000256" key="2">
    <source>
        <dbReference type="SAM" id="MobiDB-lite"/>
    </source>
</evidence>
<sequence length="135" mass="16210">MVSVKRKNSIFKNTKIKRSKPCEKTRKQIRKEKRQEKKAKKAMFYQNKKQIPGKFVLNPDKMKENVTKSQKSHDELHQNNSKHNANEKLKKQKKKRKMDTKLNLIIDNENENKIIKQLEKRLKLNKRKSNTISKI</sequence>
<name>A0ABD2BLR9_VESSQ</name>
<dbReference type="AlphaFoldDB" id="A0ABD2BLR9"/>
<proteinExistence type="predicted"/>
<gene>
    <name evidence="3" type="ORF">V1478_003399</name>
</gene>
<protein>
    <submittedName>
        <fullName evidence="3">Nucleolar MIF4G domain-containing protein 1</fullName>
    </submittedName>
</protein>
<evidence type="ECO:0000313" key="3">
    <source>
        <dbReference type="EMBL" id="KAL2733701.1"/>
    </source>
</evidence>
<feature type="region of interest" description="Disordered" evidence="2">
    <location>
        <begin position="1"/>
        <end position="101"/>
    </location>
</feature>
<accession>A0ABD2BLR9</accession>
<keyword evidence="4" id="KW-1185">Reference proteome</keyword>
<evidence type="ECO:0000256" key="1">
    <source>
        <dbReference type="SAM" id="Coils"/>
    </source>
</evidence>
<feature type="coiled-coil region" evidence="1">
    <location>
        <begin position="101"/>
        <end position="128"/>
    </location>
</feature>
<feature type="compositionally biased region" description="Basic and acidic residues" evidence="2">
    <location>
        <begin position="60"/>
        <end position="77"/>
    </location>
</feature>